<reference evidence="2" key="1">
    <citation type="submission" date="2023-04" db="EMBL/GenBank/DDBJ databases">
        <authorList>
            <consortium name="ELIXIR-Norway"/>
        </authorList>
    </citation>
    <scope>NUCLEOTIDE SEQUENCE [LARGE SCALE GENOMIC DNA]</scope>
</reference>
<protein>
    <submittedName>
        <fullName evidence="2">Uncharacterized protein</fullName>
    </submittedName>
</protein>
<dbReference type="EMBL" id="OX459955">
    <property type="protein sequence ID" value="CAI9159547.1"/>
    <property type="molecule type" value="Genomic_DNA"/>
</dbReference>
<gene>
    <name evidence="2" type="ORF">MRATA1EN1_LOCUS8509</name>
</gene>
<organism evidence="2 3">
    <name type="scientific">Rangifer tarandus platyrhynchus</name>
    <name type="common">Svalbard reindeer</name>
    <dbReference type="NCBI Taxonomy" id="3082113"/>
    <lineage>
        <taxon>Eukaryota</taxon>
        <taxon>Metazoa</taxon>
        <taxon>Chordata</taxon>
        <taxon>Craniata</taxon>
        <taxon>Vertebrata</taxon>
        <taxon>Euteleostomi</taxon>
        <taxon>Mammalia</taxon>
        <taxon>Eutheria</taxon>
        <taxon>Laurasiatheria</taxon>
        <taxon>Artiodactyla</taxon>
        <taxon>Ruminantia</taxon>
        <taxon>Pecora</taxon>
        <taxon>Cervidae</taxon>
        <taxon>Odocoileinae</taxon>
        <taxon>Rangifer</taxon>
    </lineage>
</organism>
<proteinExistence type="predicted"/>
<feature type="region of interest" description="Disordered" evidence="1">
    <location>
        <begin position="81"/>
        <end position="132"/>
    </location>
</feature>
<keyword evidence="3" id="KW-1185">Reference proteome</keyword>
<sequence>MGRGVEKDIFKEVILEDVKIHKVRVCHVHGCILTTTLAHSKPSVNVLGLNCYQMRVPVAARKTEQLFRKWANCAVIGTRGGDSGCELREPGCALPRQGAQHPEAGPRPQRGPWSPKAPDGLGHLAPSSRRQE</sequence>
<evidence type="ECO:0000313" key="3">
    <source>
        <dbReference type="Proteomes" id="UP001176941"/>
    </source>
</evidence>
<dbReference type="Proteomes" id="UP001176941">
    <property type="component" value="Chromosome 19"/>
</dbReference>
<name>A0ABN8YDC2_RANTA</name>
<evidence type="ECO:0000256" key="1">
    <source>
        <dbReference type="SAM" id="MobiDB-lite"/>
    </source>
</evidence>
<evidence type="ECO:0000313" key="2">
    <source>
        <dbReference type="EMBL" id="CAI9159547.1"/>
    </source>
</evidence>
<accession>A0ABN8YDC2</accession>